<sequence length="123" mass="14257">MSINDLGQKKAKIICFGLLAVLICSLIGLFRQGSIYFYTRRKLSEKERELKDLEMKNQALKVRFKEVQKPEFLEEQAKKLLGLSSLKKEVLPEPTLVLEPVALSSEEKIETSNFQKWLGLFFY</sequence>
<reference evidence="3" key="1">
    <citation type="submission" date="2017-09" db="EMBL/GenBank/DDBJ databases">
        <title>Depth-based differentiation of microbial function through sediment-hosted aquifers and enrichment of novel symbionts in the deep terrestrial subsurface.</title>
        <authorList>
            <person name="Probst A.J."/>
            <person name="Ladd B."/>
            <person name="Jarett J.K."/>
            <person name="Geller-Mcgrath D.E."/>
            <person name="Sieber C.M.K."/>
            <person name="Emerson J.B."/>
            <person name="Anantharaman K."/>
            <person name="Thomas B.C."/>
            <person name="Malmstrom R."/>
            <person name="Stieglmeier M."/>
            <person name="Klingl A."/>
            <person name="Woyke T."/>
            <person name="Ryan C.M."/>
            <person name="Banfield J.F."/>
        </authorList>
    </citation>
    <scope>NUCLEOTIDE SEQUENCE [LARGE SCALE GENOMIC DNA]</scope>
</reference>
<dbReference type="AlphaFoldDB" id="A0A2M7BBJ7"/>
<evidence type="ECO:0000313" key="2">
    <source>
        <dbReference type="EMBL" id="PIV00484.1"/>
    </source>
</evidence>
<comment type="caution">
    <text evidence="2">The sequence shown here is derived from an EMBL/GenBank/DDBJ whole genome shotgun (WGS) entry which is preliminary data.</text>
</comment>
<dbReference type="InterPro" id="IPR007060">
    <property type="entry name" value="FtsL/DivIC"/>
</dbReference>
<gene>
    <name evidence="2" type="ORF">COS54_02975</name>
</gene>
<feature type="transmembrane region" description="Helical" evidence="1">
    <location>
        <begin position="12"/>
        <end position="30"/>
    </location>
</feature>
<keyword evidence="1" id="KW-0472">Membrane</keyword>
<accession>A0A2M7BBJ7</accession>
<evidence type="ECO:0008006" key="4">
    <source>
        <dbReference type="Google" id="ProtNLM"/>
    </source>
</evidence>
<proteinExistence type="predicted"/>
<protein>
    <recommendedName>
        <fullName evidence="4">Cell division protein FtsL</fullName>
    </recommendedName>
</protein>
<evidence type="ECO:0000313" key="3">
    <source>
        <dbReference type="Proteomes" id="UP000229631"/>
    </source>
</evidence>
<dbReference type="EMBL" id="PEVC01000052">
    <property type="protein sequence ID" value="PIV00484.1"/>
    <property type="molecule type" value="Genomic_DNA"/>
</dbReference>
<evidence type="ECO:0000256" key="1">
    <source>
        <dbReference type="SAM" id="Phobius"/>
    </source>
</evidence>
<dbReference type="Proteomes" id="UP000229631">
    <property type="component" value="Unassembled WGS sequence"/>
</dbReference>
<keyword evidence="1" id="KW-1133">Transmembrane helix</keyword>
<dbReference type="Pfam" id="PF04977">
    <property type="entry name" value="DivIC"/>
    <property type="match status" value="1"/>
</dbReference>
<keyword evidence="1" id="KW-0812">Transmembrane</keyword>
<name>A0A2M7BBJ7_9BACT</name>
<organism evidence="2 3">
    <name type="scientific">Candidatus Shapirobacteria bacterium CG03_land_8_20_14_0_80_39_12</name>
    <dbReference type="NCBI Taxonomy" id="1974879"/>
    <lineage>
        <taxon>Bacteria</taxon>
        <taxon>Candidatus Shapironibacteriota</taxon>
    </lineage>
</organism>